<comment type="caution">
    <text evidence="2">The sequence shown here is derived from an EMBL/GenBank/DDBJ whole genome shotgun (WGS) entry which is preliminary data.</text>
</comment>
<gene>
    <name evidence="2" type="ORF">AGLY_000681</name>
</gene>
<dbReference type="EMBL" id="VYZN01000001">
    <property type="protein sequence ID" value="KAE9545138.1"/>
    <property type="molecule type" value="Genomic_DNA"/>
</dbReference>
<name>A0A6G0U7P0_APHGL</name>
<keyword evidence="3" id="KW-1185">Reference proteome</keyword>
<evidence type="ECO:0000313" key="2">
    <source>
        <dbReference type="EMBL" id="KAE9545138.1"/>
    </source>
</evidence>
<reference evidence="2 3" key="1">
    <citation type="submission" date="2019-08" db="EMBL/GenBank/DDBJ databases">
        <title>The genome of the soybean aphid Biotype 1, its phylome, world population structure and adaptation to the North American continent.</title>
        <authorList>
            <person name="Giordano R."/>
            <person name="Donthu R.K."/>
            <person name="Hernandez A.G."/>
            <person name="Wright C.L."/>
            <person name="Zimin A.V."/>
        </authorList>
    </citation>
    <scope>NUCLEOTIDE SEQUENCE [LARGE SCALE GENOMIC DNA]</scope>
    <source>
        <tissue evidence="2">Whole aphids</tissue>
    </source>
</reference>
<accession>A0A6G0U7P0</accession>
<feature type="region of interest" description="Disordered" evidence="1">
    <location>
        <begin position="62"/>
        <end position="89"/>
    </location>
</feature>
<organism evidence="2 3">
    <name type="scientific">Aphis glycines</name>
    <name type="common">Soybean aphid</name>
    <dbReference type="NCBI Taxonomy" id="307491"/>
    <lineage>
        <taxon>Eukaryota</taxon>
        <taxon>Metazoa</taxon>
        <taxon>Ecdysozoa</taxon>
        <taxon>Arthropoda</taxon>
        <taxon>Hexapoda</taxon>
        <taxon>Insecta</taxon>
        <taxon>Pterygota</taxon>
        <taxon>Neoptera</taxon>
        <taxon>Paraneoptera</taxon>
        <taxon>Hemiptera</taxon>
        <taxon>Sternorrhyncha</taxon>
        <taxon>Aphidomorpha</taxon>
        <taxon>Aphidoidea</taxon>
        <taxon>Aphididae</taxon>
        <taxon>Aphidini</taxon>
        <taxon>Aphis</taxon>
        <taxon>Aphis</taxon>
    </lineage>
</organism>
<evidence type="ECO:0000256" key="1">
    <source>
        <dbReference type="SAM" id="MobiDB-lite"/>
    </source>
</evidence>
<proteinExistence type="predicted"/>
<evidence type="ECO:0000313" key="3">
    <source>
        <dbReference type="Proteomes" id="UP000475862"/>
    </source>
</evidence>
<sequence length="223" mass="25976">MFHHSLKYERGTQQKTLHFEAIIESQNVNGYKIYQLKIIVSLRCSSKLFNVYNIRYSNTRDKESKLPQKTSRTTPHTNFSTSLRDDQTGSNLNRRAYHHQILALKQLSRNIHFELQTDSDFLYNNNYSGHDSTLLTTLITEARITCSFILMFSDSKNVIRNFKGFSFGFRCCIISFPYMTRGFGYGLILGLLHHNNTFKNKYIQFYKSTNHIQLGTSKAIIVS</sequence>
<protein>
    <submittedName>
        <fullName evidence="2">Uncharacterized protein</fullName>
    </submittedName>
</protein>
<dbReference type="AlphaFoldDB" id="A0A6G0U7P0"/>
<feature type="compositionally biased region" description="Polar residues" evidence="1">
    <location>
        <begin position="67"/>
        <end position="89"/>
    </location>
</feature>
<dbReference type="Proteomes" id="UP000475862">
    <property type="component" value="Unassembled WGS sequence"/>
</dbReference>